<dbReference type="RefSeq" id="WP_212950344.1">
    <property type="nucleotide sequence ID" value="NZ_BORI01000015.1"/>
</dbReference>
<dbReference type="EMBL" id="BORJ01000004">
    <property type="protein sequence ID" value="GIN96209.1"/>
    <property type="molecule type" value="Genomic_DNA"/>
</dbReference>
<reference evidence="1 2" key="1">
    <citation type="submission" date="2021-03" db="EMBL/GenBank/DDBJ databases">
        <title>Antimicrobial resistance genes in bacteria isolated from Japanese honey, and their potential for conferring macrolide and lincosamide resistance in the American foulbrood pathogen Paenibacillus larvae.</title>
        <authorList>
            <person name="Okamoto M."/>
            <person name="Kumagai M."/>
            <person name="Kanamori H."/>
            <person name="Takamatsu D."/>
        </authorList>
    </citation>
    <scope>NUCLEOTIDE SEQUENCE [LARGE SCALE GENOMIC DNA]</scope>
    <source>
        <strain evidence="1 2">J6TS1</strain>
    </source>
</reference>
<accession>A0ABQ4KX02</accession>
<organism evidence="1 2">
    <name type="scientific">Siminovitchia terrae</name>
    <name type="common">Bacillus terrae</name>
    <dbReference type="NCBI Taxonomy" id="1914933"/>
    <lineage>
        <taxon>Bacteria</taxon>
        <taxon>Bacillati</taxon>
        <taxon>Bacillota</taxon>
        <taxon>Bacilli</taxon>
        <taxon>Bacillales</taxon>
        <taxon>Bacillaceae</taxon>
        <taxon>Siminovitchia</taxon>
    </lineage>
</organism>
<sequence length="56" mass="6428">MADQERLGEIDQIVDGLLNNRAELSNFINEHLLQAKQVEEQLKEIKQLKDLGSKSH</sequence>
<dbReference type="Proteomes" id="UP000680670">
    <property type="component" value="Unassembled WGS sequence"/>
</dbReference>
<gene>
    <name evidence="1" type="ORF">J6TS1_20790</name>
</gene>
<protein>
    <submittedName>
        <fullName evidence="1">Uncharacterized protein</fullName>
    </submittedName>
</protein>
<name>A0ABQ4KX02_SIMTE</name>
<evidence type="ECO:0000313" key="2">
    <source>
        <dbReference type="Proteomes" id="UP000680670"/>
    </source>
</evidence>
<comment type="caution">
    <text evidence="1">The sequence shown here is derived from an EMBL/GenBank/DDBJ whole genome shotgun (WGS) entry which is preliminary data.</text>
</comment>
<keyword evidence="2" id="KW-1185">Reference proteome</keyword>
<evidence type="ECO:0000313" key="1">
    <source>
        <dbReference type="EMBL" id="GIN96209.1"/>
    </source>
</evidence>
<proteinExistence type="predicted"/>